<organism evidence="2 3">
    <name type="scientific">Ochrobactrum quorumnocens</name>
    <dbReference type="NCBI Taxonomy" id="271865"/>
    <lineage>
        <taxon>Bacteria</taxon>
        <taxon>Pseudomonadati</taxon>
        <taxon>Pseudomonadota</taxon>
        <taxon>Alphaproteobacteria</taxon>
        <taxon>Hyphomicrobiales</taxon>
        <taxon>Brucellaceae</taxon>
        <taxon>Brucella/Ochrobactrum group</taxon>
        <taxon>Ochrobactrum</taxon>
    </lineage>
</organism>
<dbReference type="AlphaFoldDB" id="A0A248UCN6"/>
<accession>A0A248UCN6</accession>
<evidence type="ECO:0000256" key="1">
    <source>
        <dbReference type="SAM" id="SignalP"/>
    </source>
</evidence>
<protein>
    <submittedName>
        <fullName evidence="2">Uncharacterized protein</fullName>
    </submittedName>
</protein>
<dbReference type="KEGG" id="och:CES85_5220"/>
<dbReference type="OrthoDB" id="8446813at2"/>
<evidence type="ECO:0000313" key="3">
    <source>
        <dbReference type="Proteomes" id="UP000215256"/>
    </source>
</evidence>
<sequence length="126" mass="13492">MYFQLGSLMTAGLIFFTAPVAAETLEVRDITDKQAISERAADFESDLNQLGIAAKLNCNLLIGSQGESGHESFGAICDMNISGKKPTSIMLCNDTMIGKLTIKAFGFSENKSELAAFTEMNCRPGG</sequence>
<feature type="chain" id="PRO_5012331833" evidence="1">
    <location>
        <begin position="23"/>
        <end position="126"/>
    </location>
</feature>
<gene>
    <name evidence="2" type="ORF">CES85_5220</name>
</gene>
<evidence type="ECO:0000313" key="2">
    <source>
        <dbReference type="EMBL" id="ASV84426.1"/>
    </source>
</evidence>
<proteinExistence type="predicted"/>
<dbReference type="Proteomes" id="UP000215256">
    <property type="component" value="Chromosome 2"/>
</dbReference>
<keyword evidence="1" id="KW-0732">Signal</keyword>
<dbReference type="EMBL" id="CP022603">
    <property type="protein sequence ID" value="ASV84426.1"/>
    <property type="molecule type" value="Genomic_DNA"/>
</dbReference>
<name>A0A248UCN6_9HYPH</name>
<reference evidence="2 3" key="1">
    <citation type="submission" date="2017-07" db="EMBL/GenBank/DDBJ databases">
        <title>Phylogenetic study on the rhizospheric bacterium Ochrobactrum sp. A44.</title>
        <authorList>
            <person name="Krzyzanowska D.M."/>
            <person name="Ossowicki A."/>
            <person name="Rajewska M."/>
            <person name="Maciag T."/>
            <person name="Kaczynski Z."/>
            <person name="Czerwicka M."/>
            <person name="Jafra S."/>
        </authorList>
    </citation>
    <scope>NUCLEOTIDE SEQUENCE [LARGE SCALE GENOMIC DNA]</scope>
    <source>
        <strain evidence="2 3">A44</strain>
    </source>
</reference>
<feature type="signal peptide" evidence="1">
    <location>
        <begin position="1"/>
        <end position="22"/>
    </location>
</feature>